<sequence length="75" mass="8258">MRDNFLVWNFDAVEREVTLRSSDDEYVAVPLPDDGADLFERLANSSGTIDATLVETSGGGASWRVKTIHTVREGT</sequence>
<organism evidence="1 2">
    <name type="scientific">Halorussus caseinilyticus</name>
    <dbReference type="NCBI Taxonomy" id="3034025"/>
    <lineage>
        <taxon>Archaea</taxon>
        <taxon>Methanobacteriati</taxon>
        <taxon>Methanobacteriota</taxon>
        <taxon>Stenosarchaea group</taxon>
        <taxon>Halobacteria</taxon>
        <taxon>Halobacteriales</taxon>
        <taxon>Haladaptataceae</taxon>
        <taxon>Halorussus</taxon>
    </lineage>
</organism>
<name>A0ABD5WNA9_9EURY</name>
<proteinExistence type="predicted"/>
<dbReference type="AlphaFoldDB" id="A0ABD5WNA9"/>
<gene>
    <name evidence="1" type="ORF">ACFQJ6_20065</name>
</gene>
<comment type="caution">
    <text evidence="1">The sequence shown here is derived from an EMBL/GenBank/DDBJ whole genome shotgun (WGS) entry which is preliminary data.</text>
</comment>
<evidence type="ECO:0000313" key="1">
    <source>
        <dbReference type="EMBL" id="MFC7082042.1"/>
    </source>
</evidence>
<protein>
    <submittedName>
        <fullName evidence="1">Uncharacterized protein</fullName>
    </submittedName>
</protein>
<reference evidence="1 2" key="1">
    <citation type="journal article" date="2019" name="Int. J. Syst. Evol. Microbiol.">
        <title>The Global Catalogue of Microorganisms (GCM) 10K type strain sequencing project: providing services to taxonomists for standard genome sequencing and annotation.</title>
        <authorList>
            <consortium name="The Broad Institute Genomics Platform"/>
            <consortium name="The Broad Institute Genome Sequencing Center for Infectious Disease"/>
            <person name="Wu L."/>
            <person name="Ma J."/>
        </authorList>
    </citation>
    <scope>NUCLEOTIDE SEQUENCE [LARGE SCALE GENOMIC DNA]</scope>
    <source>
        <strain evidence="1 2">DT72</strain>
    </source>
</reference>
<dbReference type="Proteomes" id="UP001596407">
    <property type="component" value="Unassembled WGS sequence"/>
</dbReference>
<evidence type="ECO:0000313" key="2">
    <source>
        <dbReference type="Proteomes" id="UP001596407"/>
    </source>
</evidence>
<accession>A0ABD5WNA9</accession>
<dbReference type="EMBL" id="JBHSZH010000005">
    <property type="protein sequence ID" value="MFC7082042.1"/>
    <property type="molecule type" value="Genomic_DNA"/>
</dbReference>
<dbReference type="GeneID" id="79304591"/>
<dbReference type="RefSeq" id="WP_276279988.1">
    <property type="nucleotide sequence ID" value="NZ_CP119809.1"/>
</dbReference>
<keyword evidence="2" id="KW-1185">Reference proteome</keyword>